<evidence type="ECO:0008006" key="4">
    <source>
        <dbReference type="Google" id="ProtNLM"/>
    </source>
</evidence>
<reference evidence="2" key="1">
    <citation type="submission" date="2025-08" db="UniProtKB">
        <authorList>
            <consortium name="Ensembl"/>
        </authorList>
    </citation>
    <scope>IDENTIFICATION</scope>
</reference>
<keyword evidence="3" id="KW-1185">Reference proteome</keyword>
<dbReference type="Proteomes" id="UP000257200">
    <property type="component" value="Unplaced"/>
</dbReference>
<dbReference type="SUPFAM" id="SSF52266">
    <property type="entry name" value="SGNH hydrolase"/>
    <property type="match status" value="1"/>
</dbReference>
<evidence type="ECO:0000313" key="2">
    <source>
        <dbReference type="Ensembl" id="ENSAPOP00000010181.1"/>
    </source>
</evidence>
<dbReference type="InParanoid" id="A0A3Q1EY37"/>
<dbReference type="Ensembl" id="ENSAPOT00000000281.1">
    <property type="protein sequence ID" value="ENSAPOP00000010181.1"/>
    <property type="gene ID" value="ENSAPOG00000012595.1"/>
</dbReference>
<proteinExistence type="predicted"/>
<name>A0A3Q1EY37_9TELE</name>
<feature type="region of interest" description="Disordered" evidence="1">
    <location>
        <begin position="62"/>
        <end position="120"/>
    </location>
</feature>
<evidence type="ECO:0000256" key="1">
    <source>
        <dbReference type="SAM" id="MobiDB-lite"/>
    </source>
</evidence>
<evidence type="ECO:0000313" key="3">
    <source>
        <dbReference type="Proteomes" id="UP000257200"/>
    </source>
</evidence>
<sequence length="252" mass="26952">AAVLLYLPASVQLCVRAYVVRHGALRTKGVLSPANNCSSAGASGSVAACPYALRKPAALTFTPRPKSLAPGSPGRRDPGSRMSPVGRGMPTQSATVAATSEGLHHIHDPPSPPLNGARISHQPAPKTVIIGDSIIRRCTPHSHNGCDSFLHAGPVPTLGRGIGRFSRLLSLHTWLSTACRNYGIAFIDNFNLLWKRKDAFYRDGVHLNPRGSWLHTSADKDHRAGAYYTSFKIAALAACALQDRFQGSFISL</sequence>
<protein>
    <recommendedName>
        <fullName evidence="4">SGNH hydrolase-type esterase domain-containing protein</fullName>
    </recommendedName>
</protein>
<organism evidence="2 3">
    <name type="scientific">Acanthochromis polyacanthus</name>
    <name type="common">spiny chromis</name>
    <dbReference type="NCBI Taxonomy" id="80966"/>
    <lineage>
        <taxon>Eukaryota</taxon>
        <taxon>Metazoa</taxon>
        <taxon>Chordata</taxon>
        <taxon>Craniata</taxon>
        <taxon>Vertebrata</taxon>
        <taxon>Euteleostomi</taxon>
        <taxon>Actinopterygii</taxon>
        <taxon>Neopterygii</taxon>
        <taxon>Teleostei</taxon>
        <taxon>Neoteleostei</taxon>
        <taxon>Acanthomorphata</taxon>
        <taxon>Ovalentaria</taxon>
        <taxon>Pomacentridae</taxon>
        <taxon>Acanthochromis</taxon>
    </lineage>
</organism>
<dbReference type="GeneTree" id="ENSGT01130000282317"/>
<reference evidence="2" key="2">
    <citation type="submission" date="2025-09" db="UniProtKB">
        <authorList>
            <consortium name="Ensembl"/>
        </authorList>
    </citation>
    <scope>IDENTIFICATION</scope>
</reference>
<dbReference type="Gene3D" id="3.40.50.12700">
    <property type="match status" value="1"/>
</dbReference>
<accession>A0A3Q1EY37</accession>
<dbReference type="AlphaFoldDB" id="A0A3Q1EY37"/>
<dbReference type="STRING" id="80966.ENSAPOP00000010181"/>